<accession>A0A4P7PS09</accession>
<reference evidence="1 2" key="1">
    <citation type="submission" date="2019-04" db="EMBL/GenBank/DDBJ databases">
        <title>Flavobacterium sp. GS03.</title>
        <authorList>
            <person name="Kim H."/>
        </authorList>
    </citation>
    <scope>NUCLEOTIDE SEQUENCE [LARGE SCALE GENOMIC DNA]</scope>
    <source>
        <strain evidence="1 2">GS03</strain>
    </source>
</reference>
<dbReference type="EMBL" id="CP038810">
    <property type="protein sequence ID" value="QBZ96593.1"/>
    <property type="molecule type" value="Genomic_DNA"/>
</dbReference>
<dbReference type="OrthoDB" id="1652165at2"/>
<dbReference type="KEGG" id="fsn:GS03_00066"/>
<dbReference type="Proteomes" id="UP000296862">
    <property type="component" value="Chromosome"/>
</dbReference>
<dbReference type="RefSeq" id="WP_136150596.1">
    <property type="nucleotide sequence ID" value="NZ_CP038810.1"/>
</dbReference>
<proteinExistence type="predicted"/>
<name>A0A4P7PS09_9FLAO</name>
<protein>
    <submittedName>
        <fullName evidence="1">Uncharacterized protein</fullName>
    </submittedName>
</protein>
<gene>
    <name evidence="1" type="ORF">GS03_00066</name>
</gene>
<evidence type="ECO:0000313" key="1">
    <source>
        <dbReference type="EMBL" id="QBZ96593.1"/>
    </source>
</evidence>
<organism evidence="1 2">
    <name type="scientific">Flavobacterium sangjuense</name>
    <dbReference type="NCBI Taxonomy" id="2518177"/>
    <lineage>
        <taxon>Bacteria</taxon>
        <taxon>Pseudomonadati</taxon>
        <taxon>Bacteroidota</taxon>
        <taxon>Flavobacteriia</taxon>
        <taxon>Flavobacteriales</taxon>
        <taxon>Flavobacteriaceae</taxon>
        <taxon>Flavobacterium</taxon>
    </lineage>
</organism>
<dbReference type="NCBIfam" id="NF033708">
    <property type="entry name" value="T9SS_Cterm_ChiA"/>
    <property type="match status" value="1"/>
</dbReference>
<sequence>MNKTITLSKTCGKTTRTTLAKSLLVFVLFFGLQGIYGQISSTTTGGLWNVGGTWVGGVVPTSADNVIIRGGATVTVNVNTAACSSIQVNPNDNNSTGTLTFNASSILTVSGNVTFTGNSNKNAALNMTSGGILKIGGSCTISTTSNYTFTSGTGTIEYNAAGTQTVATTTSMGAAYHNLTLSNSGSKTTTGVTVNGILSMEGTATASAAPTYGSAATLQYNTATARTISGTTNAGIEWITPFVATGGVVIANTGKITMGIARVINSGSNITVNSGASFDAGSFIHTINGGASLVVNGTLDFSNASGEIRSGTTGTSTLTMGSAGLIKTIDANGLGPVASASFSTQSGGAWTTTSINTNGTIEYYRTTDNTQIVTDRSYNNLTITGTQTKTWTLGAARTVAGNISVGGLTMSGTFTVNVGGNWTNNGGTFTKGTETFNFNGTTQSIGGSTSTTFNNVTLSNSGTKTFNVATTFGNNLSIASGVIANLSTFTHTDSGTLTLGGSGTPSGSHGSTSSSATYKNNTYFAATSGIINVTSGSCPAVTAVLSGTNTICFGSSSNLIVTITGGVSPYTVVYSGGTVNSYTSGSNISVSPGSTTNYTLTSVTESNGCTASVSGSPTVTVDATSVGGSITGGSTPICQGTNTGTMTLSGHTGSVVKWQKQVNGGGYSDIVNTATTYSEVPSSAGTWDYRAVVQNGTCTSVNSAIRTIVVDASNGGSITGGSTPMCEGSNTGTMTLSGYTGSVVKWQKQVNGGGYSDIVNTATTYSEVPSSAGTWDYRAVVQNGSCTSVNSAIRTIVIDATSVGGSVTGGSTPICEGSNTGTMTLSGHTGSVVKWQKQVNGGGYSDIVNTATTYSEVPSSAGTWDYRAVVQNGTCTSVNSAIRTIVVDATSVGGSVTGGSTPICEGSNTGTMTLSGHTGSVVKWQKQVNGGGYSDIVNTATTYSEVPSSAGTWDYRAVVQNGTCTSVNSAIRTIVVDATSVGGSVTGGSTPICEGSNTGTMTLSGHTGSVVKWQKQVNGGGYSDIVNTATTYSEVPSSAGTWDYRAVVQNGSCTVIDSAIRTIVVDATSVGGSITGGSTPICEGSNTGTMTLSGHTGSVVKWQKQVNGGGYSDIVNTAATYSEVPSSAGTWVYRAIVQNDSCTLVSSAIRTIVVDATSVGGSVTGGLTPICEGSNTGTMTLSGHTGSVVKWQKQVNGGGYSDIVNTATTYSEVPSSAGTWDYRAVVQNGTCTSVNSAIRTIVVDATSVGGSVTGGSTPICEGSNTGTMTLSGHTGSVVKWQKQVNGGGYSDIVNTATTYSEVPSSAGTWDYRAVVQNGTCTSVNSAITTIVVEASVGGSVSGTANICSGSTSGLLTLSGETGTVVRWEYSVSPFSSWTTIVNTTNTHTSGALTQTTHFRAVVQYGSCAEANSSPAVITITTTTTTDGGTTWDNGSPSSTKAVVYDGSTGTVSSDIAGCSLVLTNNATVTVSSGVDVTLSGAITVNTGSTFTLNNNANLIQSGTTNTNSGNIIVKRDSSALKRLDYTLWSSPVSGQNLFDFSPLTSVSPNIRFYTYNSTINFPATTGFYEPVTAYATTDFALGKGYLIRMPFNHPTAPAIWNGQFTGIPHNGTQSVTITHTGDRFNAIGNPYPSPIDAVAFVSDSNNTSSITGTLYFWRKTNNALSPSYCTWTMGGFVGNGEAQVFDPNDIIQTGQGFFVEGTGSGAVNFDNTMRVGNNDNQFFKTSDTPSTNSIERNRIWLNATNSSGLFSQTMVGYITNATQGVDTTIDGKYINDGAIALSSLINEVPYAIQGRSLPFDANDIVPLNFKVTTAGNYTIAIDHVDGLFTDGTQSIYLKDNLTTTIHNLNAGAYSFASESGTFADRFEIIYALPLGTENPIFTANSVVIYNHNNEFVVNTGNIIMASIKVFDIQGRLLQERKEINSNQTKIGKGLANQVLLVQITSEDGVVVTKKVIQ</sequence>
<keyword evidence="2" id="KW-1185">Reference proteome</keyword>
<evidence type="ECO:0000313" key="2">
    <source>
        <dbReference type="Proteomes" id="UP000296862"/>
    </source>
</evidence>